<evidence type="ECO:0000256" key="1">
    <source>
        <dbReference type="SAM" id="MobiDB-lite"/>
    </source>
</evidence>
<keyword evidence="5" id="KW-1185">Reference proteome</keyword>
<evidence type="ECO:0000313" key="4">
    <source>
        <dbReference type="EMBL" id="SEO60975.1"/>
    </source>
</evidence>
<dbReference type="OrthoDB" id="9783862at2"/>
<feature type="domain" description="FHA" evidence="3">
    <location>
        <begin position="434"/>
        <end position="484"/>
    </location>
</feature>
<dbReference type="EMBL" id="FODJ01000009">
    <property type="protein sequence ID" value="SEO60975.1"/>
    <property type="molecule type" value="Genomic_DNA"/>
</dbReference>
<dbReference type="InterPro" id="IPR008984">
    <property type="entry name" value="SMAD_FHA_dom_sf"/>
</dbReference>
<organism evidence="4 5">
    <name type="scientific">Amphibacillus marinus</name>
    <dbReference type="NCBI Taxonomy" id="872970"/>
    <lineage>
        <taxon>Bacteria</taxon>
        <taxon>Bacillati</taxon>
        <taxon>Bacillota</taxon>
        <taxon>Bacilli</taxon>
        <taxon>Bacillales</taxon>
        <taxon>Bacillaceae</taxon>
        <taxon>Amphibacillus</taxon>
    </lineage>
</organism>
<dbReference type="AlphaFoldDB" id="A0A1H8R3D8"/>
<dbReference type="InterPro" id="IPR045962">
    <property type="entry name" value="DUF6382"/>
</dbReference>
<dbReference type="Pfam" id="PF19909">
    <property type="entry name" value="DUF6382"/>
    <property type="match status" value="1"/>
</dbReference>
<feature type="transmembrane region" description="Helical" evidence="2">
    <location>
        <begin position="296"/>
        <end position="319"/>
    </location>
</feature>
<dbReference type="Gene3D" id="2.60.200.20">
    <property type="match status" value="1"/>
</dbReference>
<dbReference type="CDD" id="cd00060">
    <property type="entry name" value="FHA"/>
    <property type="match status" value="1"/>
</dbReference>
<sequence length="510" mass="56872">MSETTIYRLNYDFVQQNGHYLLISGSEQVPITSDELVRIQVNMLKANEIDRILPIEIEELDFQVKLYYNITGKKILSHRLREEKLTMPAFYQLLFQIALALEASEEYMLTENQFAIHEDFIFIGKDFKSIELLYLPIAELDEKPSLAEELRTLLFYLVGHVDELTGHGVQQLAKYLQSPNFNIKELKDKLQQLKTAEPAQSSLHTSGTVQPAKPAPKPEPTEQKPVAKPKPVPKPSQKPTPKLAPKAKQVPKKALNSEGDQEPTEKKKPSPIIIACLALLALAIVWRVYTTMASDSMFYISISLSLIIVAAAIYVAFIYDGKTEAVEAEVESEQNEQSGIKRLFSKDKHKEQDAETGSAAQDQAELVEPVATEAPVDAATYFQELENQTTLLSQPNATVLLDEDEGDDAAPAVAYLAVNRQGKTEKITISRDPFLIGRNAASVDYMEDSVGVSRTHLELIQTEQGYSIKDLGSKNGSKKNGEAMVAYKSYSLSHGDQVTIGKVDYTFQKD</sequence>
<dbReference type="PROSITE" id="PS50006">
    <property type="entry name" value="FHA_DOMAIN"/>
    <property type="match status" value="1"/>
</dbReference>
<feature type="region of interest" description="Disordered" evidence="1">
    <location>
        <begin position="194"/>
        <end position="267"/>
    </location>
</feature>
<dbReference type="Pfam" id="PF00498">
    <property type="entry name" value="FHA"/>
    <property type="match status" value="1"/>
</dbReference>
<keyword evidence="2" id="KW-0812">Transmembrane</keyword>
<feature type="region of interest" description="Disordered" evidence="1">
    <location>
        <begin position="337"/>
        <end position="366"/>
    </location>
</feature>
<keyword evidence="2" id="KW-0472">Membrane</keyword>
<dbReference type="Proteomes" id="UP000199300">
    <property type="component" value="Unassembled WGS sequence"/>
</dbReference>
<dbReference type="RefSeq" id="WP_091498947.1">
    <property type="nucleotide sequence ID" value="NZ_FODJ01000009.1"/>
</dbReference>
<evidence type="ECO:0000313" key="5">
    <source>
        <dbReference type="Proteomes" id="UP000199300"/>
    </source>
</evidence>
<dbReference type="STRING" id="872970.SAMN04488134_109140"/>
<keyword evidence="2" id="KW-1133">Transmembrane helix</keyword>
<accession>A0A1H8R3D8</accession>
<evidence type="ECO:0000256" key="2">
    <source>
        <dbReference type="SAM" id="Phobius"/>
    </source>
</evidence>
<dbReference type="SUPFAM" id="SSF49879">
    <property type="entry name" value="SMAD/FHA domain"/>
    <property type="match status" value="1"/>
</dbReference>
<feature type="transmembrane region" description="Helical" evidence="2">
    <location>
        <begin position="272"/>
        <end position="290"/>
    </location>
</feature>
<feature type="compositionally biased region" description="Polar residues" evidence="1">
    <location>
        <begin position="194"/>
        <end position="209"/>
    </location>
</feature>
<reference evidence="4 5" key="1">
    <citation type="submission" date="2016-10" db="EMBL/GenBank/DDBJ databases">
        <authorList>
            <person name="de Groot N.N."/>
        </authorList>
    </citation>
    <scope>NUCLEOTIDE SEQUENCE [LARGE SCALE GENOMIC DNA]</scope>
    <source>
        <strain evidence="4 5">CGMCC 1.10434</strain>
    </source>
</reference>
<feature type="compositionally biased region" description="Pro residues" evidence="1">
    <location>
        <begin position="228"/>
        <end position="238"/>
    </location>
</feature>
<gene>
    <name evidence="4" type="ORF">SAMN04488134_109140</name>
</gene>
<dbReference type="SMART" id="SM00240">
    <property type="entry name" value="FHA"/>
    <property type="match status" value="1"/>
</dbReference>
<proteinExistence type="predicted"/>
<protein>
    <submittedName>
        <fullName evidence="4">FHA domain-containing protein</fullName>
    </submittedName>
</protein>
<feature type="compositionally biased region" description="Basic and acidic residues" evidence="1">
    <location>
        <begin position="344"/>
        <end position="353"/>
    </location>
</feature>
<dbReference type="InterPro" id="IPR000253">
    <property type="entry name" value="FHA_dom"/>
</dbReference>
<evidence type="ECO:0000259" key="3">
    <source>
        <dbReference type="PROSITE" id="PS50006"/>
    </source>
</evidence>
<name>A0A1H8R3D8_9BACI</name>